<dbReference type="EMBL" id="JAIBOA010000007">
    <property type="protein sequence ID" value="MBW8483194.1"/>
    <property type="molecule type" value="Genomic_DNA"/>
</dbReference>
<dbReference type="SUPFAM" id="SSF46785">
    <property type="entry name" value="Winged helix' DNA-binding domain"/>
    <property type="match status" value="1"/>
</dbReference>
<sequence length="167" mass="18479">MALGKDYSGQNCSLARALEIVGERWTLLILRDVFFGVRRFSDFQIHLDVPRAVLSARLAALVRDGVLSKEGQEYAVTPMGRGLWPVIHLLSRWGADNFSDAGPCRLFFHAACAARIDSEGACTACGAHPAVEDWEIRPGPGMDAEWRDDPITRALSEPHRLLDPVRP</sequence>
<gene>
    <name evidence="5" type="ORF">K1Y72_12495</name>
</gene>
<keyword evidence="6" id="KW-1185">Reference proteome</keyword>
<dbReference type="InterPro" id="IPR036388">
    <property type="entry name" value="WH-like_DNA-bd_sf"/>
</dbReference>
<feature type="domain" description="HTH hxlR-type" evidence="4">
    <location>
        <begin position="12"/>
        <end position="102"/>
    </location>
</feature>
<dbReference type="InterPro" id="IPR002577">
    <property type="entry name" value="HTH_HxlR"/>
</dbReference>
<dbReference type="Gene3D" id="1.10.10.10">
    <property type="entry name" value="Winged helix-like DNA-binding domain superfamily/Winged helix DNA-binding domain"/>
    <property type="match status" value="1"/>
</dbReference>
<evidence type="ECO:0000256" key="3">
    <source>
        <dbReference type="ARBA" id="ARBA00023163"/>
    </source>
</evidence>
<reference evidence="5 6" key="1">
    <citation type="submission" date="2021-07" db="EMBL/GenBank/DDBJ databases">
        <title>Actinomadura sp. PM05-2 isolated from lichen.</title>
        <authorList>
            <person name="Somphong A."/>
            <person name="Phongsopitanun W."/>
            <person name="Tanasupawat S."/>
            <person name="Peongsungnone V."/>
        </authorList>
    </citation>
    <scope>NUCLEOTIDE SEQUENCE [LARGE SCALE GENOMIC DNA]</scope>
    <source>
        <strain evidence="5 6">PM05-2</strain>
    </source>
</reference>
<proteinExistence type="predicted"/>
<dbReference type="PANTHER" id="PTHR33204:SF18">
    <property type="entry name" value="TRANSCRIPTIONAL REGULATORY PROTEIN"/>
    <property type="match status" value="1"/>
</dbReference>
<comment type="caution">
    <text evidence="5">The sequence shown here is derived from an EMBL/GenBank/DDBJ whole genome shotgun (WGS) entry which is preliminary data.</text>
</comment>
<keyword evidence="3" id="KW-0804">Transcription</keyword>
<name>A0ABS7FS05_9ACTN</name>
<dbReference type="Proteomes" id="UP000774570">
    <property type="component" value="Unassembled WGS sequence"/>
</dbReference>
<dbReference type="RefSeq" id="WP_220166263.1">
    <property type="nucleotide sequence ID" value="NZ_JAIBOA010000007.1"/>
</dbReference>
<evidence type="ECO:0000313" key="5">
    <source>
        <dbReference type="EMBL" id="MBW8483194.1"/>
    </source>
</evidence>
<accession>A0ABS7FS05</accession>
<evidence type="ECO:0000256" key="2">
    <source>
        <dbReference type="ARBA" id="ARBA00023125"/>
    </source>
</evidence>
<evidence type="ECO:0000313" key="6">
    <source>
        <dbReference type="Proteomes" id="UP000774570"/>
    </source>
</evidence>
<organism evidence="5 6">
    <name type="scientific">Actinomadura parmotrematis</name>
    <dbReference type="NCBI Taxonomy" id="2864039"/>
    <lineage>
        <taxon>Bacteria</taxon>
        <taxon>Bacillati</taxon>
        <taxon>Actinomycetota</taxon>
        <taxon>Actinomycetes</taxon>
        <taxon>Streptosporangiales</taxon>
        <taxon>Thermomonosporaceae</taxon>
        <taxon>Actinomadura</taxon>
    </lineage>
</organism>
<keyword evidence="2" id="KW-0238">DNA-binding</keyword>
<dbReference type="PROSITE" id="PS51118">
    <property type="entry name" value="HTH_HXLR"/>
    <property type="match status" value="1"/>
</dbReference>
<protein>
    <submittedName>
        <fullName evidence="5">Helix-turn-helix transcriptional regulator</fullName>
    </submittedName>
</protein>
<dbReference type="Pfam" id="PF01638">
    <property type="entry name" value="HxlR"/>
    <property type="match status" value="1"/>
</dbReference>
<dbReference type="InterPro" id="IPR036390">
    <property type="entry name" value="WH_DNA-bd_sf"/>
</dbReference>
<evidence type="ECO:0000259" key="4">
    <source>
        <dbReference type="PROSITE" id="PS51118"/>
    </source>
</evidence>
<evidence type="ECO:0000256" key="1">
    <source>
        <dbReference type="ARBA" id="ARBA00023015"/>
    </source>
</evidence>
<dbReference type="PANTHER" id="PTHR33204">
    <property type="entry name" value="TRANSCRIPTIONAL REGULATOR, MARR FAMILY"/>
    <property type="match status" value="1"/>
</dbReference>
<keyword evidence="1" id="KW-0805">Transcription regulation</keyword>